<organism evidence="1 2">
    <name type="scientific">Cochliobolus carbonum (strain 26-R-13)</name>
    <name type="common">Maize leaf spot fungus</name>
    <name type="synonym">Bipolaris zeicola</name>
    <dbReference type="NCBI Taxonomy" id="930089"/>
    <lineage>
        <taxon>Eukaryota</taxon>
        <taxon>Fungi</taxon>
        <taxon>Dikarya</taxon>
        <taxon>Ascomycota</taxon>
        <taxon>Pezizomycotina</taxon>
        <taxon>Dothideomycetes</taxon>
        <taxon>Pleosporomycetidae</taxon>
        <taxon>Pleosporales</taxon>
        <taxon>Pleosporineae</taxon>
        <taxon>Pleosporaceae</taxon>
        <taxon>Bipolaris</taxon>
    </lineage>
</organism>
<dbReference type="HOGENOM" id="CLU_2014864_0_0_1"/>
<reference evidence="1 2" key="1">
    <citation type="journal article" date="2013" name="PLoS Genet.">
        <title>Comparative genome structure, secondary metabolite, and effector coding capacity across Cochliobolus pathogens.</title>
        <authorList>
            <person name="Condon B.J."/>
            <person name="Leng Y."/>
            <person name="Wu D."/>
            <person name="Bushley K.E."/>
            <person name="Ohm R.A."/>
            <person name="Otillar R."/>
            <person name="Martin J."/>
            <person name="Schackwitz W."/>
            <person name="Grimwood J."/>
            <person name="MohdZainudin N."/>
            <person name="Xue C."/>
            <person name="Wang R."/>
            <person name="Manning V.A."/>
            <person name="Dhillon B."/>
            <person name="Tu Z.J."/>
            <person name="Steffenson B.J."/>
            <person name="Salamov A."/>
            <person name="Sun H."/>
            <person name="Lowry S."/>
            <person name="LaButti K."/>
            <person name="Han J."/>
            <person name="Copeland A."/>
            <person name="Lindquist E."/>
            <person name="Barry K."/>
            <person name="Schmutz J."/>
            <person name="Baker S.E."/>
            <person name="Ciuffetti L.M."/>
            <person name="Grigoriev I.V."/>
            <person name="Zhong S."/>
            <person name="Turgeon B.G."/>
        </authorList>
    </citation>
    <scope>NUCLEOTIDE SEQUENCE [LARGE SCALE GENOMIC DNA]</scope>
    <source>
        <strain evidence="1 2">26-R-13</strain>
    </source>
</reference>
<keyword evidence="2" id="KW-1185">Reference proteome</keyword>
<proteinExistence type="predicted"/>
<dbReference type="GeneID" id="19145331"/>
<name>W6YIH3_COCC2</name>
<accession>W6YIH3</accession>
<gene>
    <name evidence="1" type="ORF">COCCADRAFT_23041</name>
</gene>
<dbReference type="AlphaFoldDB" id="W6YIH3"/>
<dbReference type="RefSeq" id="XP_007708345.1">
    <property type="nucleotide sequence ID" value="XM_007710155.1"/>
</dbReference>
<dbReference type="KEGG" id="bze:COCCADRAFT_23041"/>
<dbReference type="Proteomes" id="UP000053841">
    <property type="component" value="Unassembled WGS sequence"/>
</dbReference>
<evidence type="ECO:0000313" key="2">
    <source>
        <dbReference type="Proteomes" id="UP000053841"/>
    </source>
</evidence>
<evidence type="ECO:0000313" key="1">
    <source>
        <dbReference type="EMBL" id="EUC37325.1"/>
    </source>
</evidence>
<dbReference type="EMBL" id="KI964552">
    <property type="protein sequence ID" value="EUC37325.1"/>
    <property type="molecule type" value="Genomic_DNA"/>
</dbReference>
<protein>
    <submittedName>
        <fullName evidence="1">Uncharacterized protein</fullName>
    </submittedName>
</protein>
<sequence>MDGTDSWGQFRPVFSKLTVDYYVSQSTTIHSTRYNLIPHKYHFNHSALVTHSQFLLKASSSSVSPKAITLQNPNSARPSHTQIPSYSTSTSFTFYCPAARKCIFYLHNLGNGTRLAHHQAILY</sequence>